<proteinExistence type="inferred from homology"/>
<dbReference type="InterPro" id="IPR006597">
    <property type="entry name" value="Sel1-like"/>
</dbReference>
<dbReference type="OrthoDB" id="2384430at2759"/>
<dbReference type="PANTHER" id="PTHR11102:SF160">
    <property type="entry name" value="ERAD-ASSOCIATED E3 UBIQUITIN-PROTEIN LIGASE COMPONENT HRD3"/>
    <property type="match status" value="1"/>
</dbReference>
<dbReference type="Pfam" id="PF08238">
    <property type="entry name" value="Sel1"/>
    <property type="match status" value="2"/>
</dbReference>
<dbReference type="SMART" id="SM00671">
    <property type="entry name" value="SEL1"/>
    <property type="match status" value="2"/>
</dbReference>
<protein>
    <recommendedName>
        <fullName evidence="4">Sel1 repeat family protein</fullName>
    </recommendedName>
</protein>
<keyword evidence="3" id="KW-1185">Reference proteome</keyword>
<gene>
    <name evidence="2" type="ORF">AFUS01_LOCUS37253</name>
</gene>
<comment type="similarity">
    <text evidence="1">Belongs to the sel-1 family.</text>
</comment>
<dbReference type="EMBL" id="CAJVCH010542823">
    <property type="protein sequence ID" value="CAG7827258.1"/>
    <property type="molecule type" value="Genomic_DNA"/>
</dbReference>
<evidence type="ECO:0000256" key="1">
    <source>
        <dbReference type="ARBA" id="ARBA00038101"/>
    </source>
</evidence>
<dbReference type="InterPro" id="IPR050767">
    <property type="entry name" value="Sel1_AlgK"/>
</dbReference>
<dbReference type="AlphaFoldDB" id="A0A8J2L6Z9"/>
<feature type="non-terminal residue" evidence="2">
    <location>
        <position position="1"/>
    </location>
</feature>
<sequence>MPLQCGPIFSSSMLLSSKINSDQRGSAALVASMLVSAQPADLVKEAQQGDVKAQYNLGVMLANGKGVAQNQGEAVKWFRKAAEQGDADAQYNLGAMLANGEGVAQNQGEAVKWFRKAAEQ</sequence>
<dbReference type="PANTHER" id="PTHR11102">
    <property type="entry name" value="SEL-1-LIKE PROTEIN"/>
    <property type="match status" value="1"/>
</dbReference>
<comment type="caution">
    <text evidence="2">The sequence shown here is derived from an EMBL/GenBank/DDBJ whole genome shotgun (WGS) entry which is preliminary data.</text>
</comment>
<name>A0A8J2L6Z9_9HEXA</name>
<organism evidence="2 3">
    <name type="scientific">Allacma fusca</name>
    <dbReference type="NCBI Taxonomy" id="39272"/>
    <lineage>
        <taxon>Eukaryota</taxon>
        <taxon>Metazoa</taxon>
        <taxon>Ecdysozoa</taxon>
        <taxon>Arthropoda</taxon>
        <taxon>Hexapoda</taxon>
        <taxon>Collembola</taxon>
        <taxon>Symphypleona</taxon>
        <taxon>Sminthuridae</taxon>
        <taxon>Allacma</taxon>
    </lineage>
</organism>
<dbReference type="Proteomes" id="UP000708208">
    <property type="component" value="Unassembled WGS sequence"/>
</dbReference>
<evidence type="ECO:0000313" key="3">
    <source>
        <dbReference type="Proteomes" id="UP000708208"/>
    </source>
</evidence>
<reference evidence="2" key="1">
    <citation type="submission" date="2021-06" db="EMBL/GenBank/DDBJ databases">
        <authorList>
            <person name="Hodson N. C."/>
            <person name="Mongue J. A."/>
            <person name="Jaron S. K."/>
        </authorList>
    </citation>
    <scope>NUCLEOTIDE SEQUENCE</scope>
</reference>
<accession>A0A8J2L6Z9</accession>
<evidence type="ECO:0008006" key="4">
    <source>
        <dbReference type="Google" id="ProtNLM"/>
    </source>
</evidence>
<evidence type="ECO:0000313" key="2">
    <source>
        <dbReference type="EMBL" id="CAG7827258.1"/>
    </source>
</evidence>